<feature type="chain" id="PRO_5001630062" evidence="2">
    <location>
        <begin position="21"/>
        <end position="276"/>
    </location>
</feature>
<keyword evidence="4" id="KW-1185">Reference proteome</keyword>
<proteinExistence type="predicted"/>
<gene>
    <name evidence="3" type="ORF">CSUB01_09304</name>
</gene>
<feature type="signal peptide" evidence="2">
    <location>
        <begin position="1"/>
        <end position="20"/>
    </location>
</feature>
<dbReference type="AlphaFoldDB" id="A0A066XAD0"/>
<evidence type="ECO:0000256" key="1">
    <source>
        <dbReference type="SAM" id="MobiDB-lite"/>
    </source>
</evidence>
<evidence type="ECO:0000313" key="3">
    <source>
        <dbReference type="EMBL" id="KDN62985.1"/>
    </source>
</evidence>
<dbReference type="eggNOG" id="ENOG502RMB3">
    <property type="taxonomic scope" value="Eukaryota"/>
</dbReference>
<evidence type="ECO:0000256" key="2">
    <source>
        <dbReference type="SAM" id="SignalP"/>
    </source>
</evidence>
<sequence length="276" mass="31206">MKLSLSTVLVAAACVHEAAALHINFHETINCSDNYFTCVNWPRNTCCDPNIARRTFRSVNFVNLDTTRNWNLRVYNGGGCTRQTASDGHNRRRNVCFRREPPYTGASWGPFTRRRDEEGGVDGAAPSARCGRPQQLTFVDGTQLNLTSLNDADYAKINLAFEVHSADELPEEFQQYKIVACVPSNYNHMDGRSPDCLGHVAQVYVVFKLELAEGYPEINSCSGLYFFILHIPSYKLSANNMNEESLALYTFSIPSCTDDQLYHKVIYRTRQIHASR</sequence>
<keyword evidence="2" id="KW-0732">Signal</keyword>
<reference evidence="4" key="1">
    <citation type="journal article" date="2014" name="Genome Announc.">
        <title>Draft genome sequence of Colletotrichum sublineola, a destructive pathogen of cultivated sorghum.</title>
        <authorList>
            <person name="Baroncelli R."/>
            <person name="Sanz-Martin J.M."/>
            <person name="Rech G.E."/>
            <person name="Sukno S.A."/>
            <person name="Thon M.R."/>
        </authorList>
    </citation>
    <scope>NUCLEOTIDE SEQUENCE [LARGE SCALE GENOMIC DNA]</scope>
    <source>
        <strain evidence="4">TX430BB</strain>
    </source>
</reference>
<name>A0A066XAD0_COLSU</name>
<protein>
    <submittedName>
        <fullName evidence="3">Uncharacterized protein</fullName>
    </submittedName>
</protein>
<dbReference type="Proteomes" id="UP000027238">
    <property type="component" value="Unassembled WGS sequence"/>
</dbReference>
<organism evidence="3 4">
    <name type="scientific">Colletotrichum sublineola</name>
    <name type="common">Sorghum anthracnose fungus</name>
    <dbReference type="NCBI Taxonomy" id="1173701"/>
    <lineage>
        <taxon>Eukaryota</taxon>
        <taxon>Fungi</taxon>
        <taxon>Dikarya</taxon>
        <taxon>Ascomycota</taxon>
        <taxon>Pezizomycotina</taxon>
        <taxon>Sordariomycetes</taxon>
        <taxon>Hypocreomycetidae</taxon>
        <taxon>Glomerellales</taxon>
        <taxon>Glomerellaceae</taxon>
        <taxon>Colletotrichum</taxon>
        <taxon>Colletotrichum graminicola species complex</taxon>
    </lineage>
</organism>
<feature type="region of interest" description="Disordered" evidence="1">
    <location>
        <begin position="107"/>
        <end position="129"/>
    </location>
</feature>
<dbReference type="OrthoDB" id="5383526at2759"/>
<evidence type="ECO:0000313" key="4">
    <source>
        <dbReference type="Proteomes" id="UP000027238"/>
    </source>
</evidence>
<dbReference type="EMBL" id="JMSE01001277">
    <property type="protein sequence ID" value="KDN62985.1"/>
    <property type="molecule type" value="Genomic_DNA"/>
</dbReference>
<dbReference type="HOGENOM" id="CLU_1008360_0_0_1"/>
<comment type="caution">
    <text evidence="3">The sequence shown here is derived from an EMBL/GenBank/DDBJ whole genome shotgun (WGS) entry which is preliminary data.</text>
</comment>
<accession>A0A066XAD0</accession>